<name>A0A0D2AUC8_9EURO</name>
<evidence type="ECO:0000313" key="1">
    <source>
        <dbReference type="EMBL" id="KIW10070.1"/>
    </source>
</evidence>
<dbReference type="SUPFAM" id="SSF53335">
    <property type="entry name" value="S-adenosyl-L-methionine-dependent methyltransferases"/>
    <property type="match status" value="1"/>
</dbReference>
<dbReference type="RefSeq" id="XP_016230286.1">
    <property type="nucleotide sequence ID" value="XM_016386154.1"/>
</dbReference>
<proteinExistence type="predicted"/>
<dbReference type="Proteomes" id="UP000053328">
    <property type="component" value="Unassembled WGS sequence"/>
</dbReference>
<dbReference type="Pfam" id="PF13489">
    <property type="entry name" value="Methyltransf_23"/>
    <property type="match status" value="1"/>
</dbReference>
<dbReference type="GeneID" id="27338929"/>
<dbReference type="STRING" id="91928.A0A0D2AUC8"/>
<protein>
    <recommendedName>
        <fullName evidence="3">Methyltransferase domain-containing protein</fullName>
    </recommendedName>
</protein>
<evidence type="ECO:0008006" key="3">
    <source>
        <dbReference type="Google" id="ProtNLM"/>
    </source>
</evidence>
<dbReference type="EMBL" id="KN847501">
    <property type="protein sequence ID" value="KIW10070.1"/>
    <property type="molecule type" value="Genomic_DNA"/>
</dbReference>
<reference evidence="1 2" key="1">
    <citation type="submission" date="2015-01" db="EMBL/GenBank/DDBJ databases">
        <title>The Genome Sequence of Exophiala spinifera CBS89968.</title>
        <authorList>
            <consortium name="The Broad Institute Genomics Platform"/>
            <person name="Cuomo C."/>
            <person name="de Hoog S."/>
            <person name="Gorbushina A."/>
            <person name="Stielow B."/>
            <person name="Teixiera M."/>
            <person name="Abouelleil A."/>
            <person name="Chapman S.B."/>
            <person name="Priest M."/>
            <person name="Young S.K."/>
            <person name="Wortman J."/>
            <person name="Nusbaum C."/>
            <person name="Birren B."/>
        </authorList>
    </citation>
    <scope>NUCLEOTIDE SEQUENCE [LARGE SCALE GENOMIC DNA]</scope>
    <source>
        <strain evidence="1 2">CBS 89968</strain>
    </source>
</reference>
<dbReference type="AlphaFoldDB" id="A0A0D2AUC8"/>
<dbReference type="HOGENOM" id="CLU_1156401_0_0_1"/>
<dbReference type="VEuPathDB" id="FungiDB:PV08_11846"/>
<accession>A0A0D2AUC8</accession>
<dbReference type="Gene3D" id="3.40.50.150">
    <property type="entry name" value="Vaccinia Virus protein VP39"/>
    <property type="match status" value="1"/>
</dbReference>
<evidence type="ECO:0000313" key="2">
    <source>
        <dbReference type="Proteomes" id="UP000053328"/>
    </source>
</evidence>
<dbReference type="OrthoDB" id="4482343at2759"/>
<gene>
    <name evidence="1" type="ORF">PV08_11846</name>
</gene>
<dbReference type="CDD" id="cd02440">
    <property type="entry name" value="AdoMet_MTases"/>
    <property type="match status" value="1"/>
</dbReference>
<keyword evidence="2" id="KW-1185">Reference proteome</keyword>
<sequence length="240" mass="27319">MDVVCATVSSCSSASLKLSSGFPSPIDDGAQDDHLARHLLFQEVLQNRTFCAPVNLENGKVLDLYTRTGKLAVDIADENPSCSVTGVDESLMHDEWVPSNLVFEIADIENEDWTWKDRFRLVIYRGPGGFTKNLSRLLRRCFESLEDQGYVEFQLLALDPQSHREGPRSEESKIRDLHRRLSEGLSATGRELNVHHELPRQLQKIGFHNIEHKKFAVPLGKWPKDPRLVILFIEENRKDG</sequence>
<organism evidence="1 2">
    <name type="scientific">Exophiala spinifera</name>
    <dbReference type="NCBI Taxonomy" id="91928"/>
    <lineage>
        <taxon>Eukaryota</taxon>
        <taxon>Fungi</taxon>
        <taxon>Dikarya</taxon>
        <taxon>Ascomycota</taxon>
        <taxon>Pezizomycotina</taxon>
        <taxon>Eurotiomycetes</taxon>
        <taxon>Chaetothyriomycetidae</taxon>
        <taxon>Chaetothyriales</taxon>
        <taxon>Herpotrichiellaceae</taxon>
        <taxon>Exophiala</taxon>
    </lineage>
</organism>
<dbReference type="InterPro" id="IPR029063">
    <property type="entry name" value="SAM-dependent_MTases_sf"/>
</dbReference>